<feature type="binding site" evidence="3">
    <location>
        <position position="16"/>
    </location>
    <ligand>
        <name>a divalent metal cation</name>
        <dbReference type="ChEBI" id="CHEBI:60240"/>
    </ligand>
</feature>
<dbReference type="RefSeq" id="WP_036002278.1">
    <property type="nucleotide sequence ID" value="NZ_CP012747.1"/>
</dbReference>
<evidence type="ECO:0000256" key="1">
    <source>
        <dbReference type="ARBA" id="ARBA00008853"/>
    </source>
</evidence>
<dbReference type="Proteomes" id="UP000019146">
    <property type="component" value="Chromosome 2"/>
</dbReference>
<dbReference type="PANTHER" id="PTHR10907">
    <property type="entry name" value="REGUCALCIN"/>
    <property type="match status" value="1"/>
</dbReference>
<dbReference type="InterPro" id="IPR005511">
    <property type="entry name" value="SMP-30"/>
</dbReference>
<organism evidence="5 6">
    <name type="scientific">Paraburkholderia caribensis MBA4</name>
    <dbReference type="NCBI Taxonomy" id="1323664"/>
    <lineage>
        <taxon>Bacteria</taxon>
        <taxon>Pseudomonadati</taxon>
        <taxon>Pseudomonadota</taxon>
        <taxon>Betaproteobacteria</taxon>
        <taxon>Burkholderiales</taxon>
        <taxon>Burkholderiaceae</taxon>
        <taxon>Paraburkholderia</taxon>
    </lineage>
</organism>
<sequence length="296" mass="32708">MQTLECVLPAAAALGECPRWDERRAKLWWVDINAPALNGFDPKTGENSAIPMPENIGCFSLTEDDGFIAGMRTGIFLLDAKGQVVRKLCVNAENPATSRFNDGRCDARGRFWLGTLDEPKAGDAAALYRYANGALTKIDAGLLTSNGMAFSPDYRWCYHSDTPRFTIYRHPYDIDSGEVGPREDWVKFQPTPTDRGRPDGASVDSEGYYWSALYEGGRVVRISPEGKVVEEHPLPARCPTMCAFGGDDLRTLYVTTARQGRPAEEIEQYPQSGGVFAMRVSVPGLIEKRSALRVTQ</sequence>
<feature type="binding site" evidence="3">
    <location>
        <position position="101"/>
    </location>
    <ligand>
        <name>substrate</name>
    </ligand>
</feature>
<feature type="binding site" evidence="3">
    <location>
        <position position="146"/>
    </location>
    <ligand>
        <name>a divalent metal cation</name>
        <dbReference type="ChEBI" id="CHEBI:60240"/>
    </ligand>
</feature>
<keyword evidence="3" id="KW-0479">Metal-binding</keyword>
<dbReference type="GeneID" id="69971143"/>
<dbReference type="EMBL" id="CP012747">
    <property type="protein sequence ID" value="ALL67288.1"/>
    <property type="molecule type" value="Genomic_DNA"/>
</dbReference>
<dbReference type="AlphaFoldDB" id="A0A0P0RFN9"/>
<protein>
    <submittedName>
        <fullName evidence="5">Gluconolactonase</fullName>
    </submittedName>
</protein>
<feature type="active site" description="Proton donor/acceptor" evidence="2">
    <location>
        <position position="199"/>
    </location>
</feature>
<gene>
    <name evidence="5" type="ORF">K788_0005170</name>
</gene>
<dbReference type="Gene3D" id="2.120.10.30">
    <property type="entry name" value="TolB, C-terminal domain"/>
    <property type="match status" value="1"/>
</dbReference>
<evidence type="ECO:0000256" key="2">
    <source>
        <dbReference type="PIRSR" id="PIRSR605511-1"/>
    </source>
</evidence>
<dbReference type="InterPro" id="IPR013658">
    <property type="entry name" value="SGL"/>
</dbReference>
<dbReference type="GO" id="GO:0004341">
    <property type="term" value="F:gluconolactonase activity"/>
    <property type="evidence" value="ECO:0007669"/>
    <property type="project" value="TreeGrafter"/>
</dbReference>
<feature type="binding site" evidence="3">
    <location>
        <position position="99"/>
    </location>
    <ligand>
        <name>substrate</name>
    </ligand>
</feature>
<evidence type="ECO:0000259" key="4">
    <source>
        <dbReference type="Pfam" id="PF08450"/>
    </source>
</evidence>
<dbReference type="PRINTS" id="PR01790">
    <property type="entry name" value="SMP30FAMILY"/>
</dbReference>
<evidence type="ECO:0000313" key="6">
    <source>
        <dbReference type="Proteomes" id="UP000019146"/>
    </source>
</evidence>
<feature type="domain" description="SMP-30/Gluconolactonase/LRE-like region" evidence="4">
    <location>
        <begin position="14"/>
        <end position="258"/>
    </location>
</feature>
<dbReference type="KEGG" id="bcai:K788_0005170"/>
<proteinExistence type="inferred from homology"/>
<dbReference type="SUPFAM" id="SSF63829">
    <property type="entry name" value="Calcium-dependent phosphotriesterase"/>
    <property type="match status" value="1"/>
</dbReference>
<evidence type="ECO:0000313" key="5">
    <source>
        <dbReference type="EMBL" id="ALL67288.1"/>
    </source>
</evidence>
<dbReference type="GO" id="GO:0019853">
    <property type="term" value="P:L-ascorbic acid biosynthetic process"/>
    <property type="evidence" value="ECO:0007669"/>
    <property type="project" value="TreeGrafter"/>
</dbReference>
<dbReference type="Pfam" id="PF08450">
    <property type="entry name" value="SGL"/>
    <property type="match status" value="1"/>
</dbReference>
<name>A0A0P0RFN9_9BURK</name>
<dbReference type="PANTHER" id="PTHR10907:SF47">
    <property type="entry name" value="REGUCALCIN"/>
    <property type="match status" value="1"/>
</dbReference>
<feature type="binding site" evidence="3">
    <location>
        <position position="199"/>
    </location>
    <ligand>
        <name>a divalent metal cation</name>
        <dbReference type="ChEBI" id="CHEBI:60240"/>
    </ligand>
</feature>
<dbReference type="InterPro" id="IPR011042">
    <property type="entry name" value="6-blade_b-propeller_TolB-like"/>
</dbReference>
<reference evidence="5 6" key="1">
    <citation type="journal article" date="2014" name="Genome Announc.">
        <title>Draft Genome Sequence of the Haloacid-Degrading Burkholderia caribensis Strain MBA4.</title>
        <authorList>
            <person name="Pan Y."/>
            <person name="Kong K.F."/>
            <person name="Tsang J.S."/>
        </authorList>
    </citation>
    <scope>NUCLEOTIDE SEQUENCE [LARGE SCALE GENOMIC DNA]</scope>
    <source>
        <strain evidence="5 6">MBA4</strain>
    </source>
</reference>
<accession>A0A0P0RFN9</accession>
<comment type="similarity">
    <text evidence="1">Belongs to the SMP-30/CGR1 family.</text>
</comment>
<comment type="cofactor">
    <cofactor evidence="3">
        <name>Zn(2+)</name>
        <dbReference type="ChEBI" id="CHEBI:29105"/>
    </cofactor>
    <text evidence="3">Binds 1 divalent metal cation per subunit.</text>
</comment>
<evidence type="ECO:0000256" key="3">
    <source>
        <dbReference type="PIRSR" id="PIRSR605511-2"/>
    </source>
</evidence>
<dbReference type="GO" id="GO:0005509">
    <property type="term" value="F:calcium ion binding"/>
    <property type="evidence" value="ECO:0007669"/>
    <property type="project" value="TreeGrafter"/>
</dbReference>
<keyword evidence="3" id="KW-0862">Zinc</keyword>